<keyword evidence="4" id="KW-0472">Membrane</keyword>
<dbReference type="AlphaFoldDB" id="A0A3B1B9P0"/>
<reference evidence="6" key="1">
    <citation type="submission" date="2018-06" db="EMBL/GenBank/DDBJ databases">
        <authorList>
            <person name="Zhirakovskaya E."/>
        </authorList>
    </citation>
    <scope>NUCLEOTIDE SEQUENCE</scope>
</reference>
<evidence type="ECO:0000256" key="1">
    <source>
        <dbReference type="ARBA" id="ARBA00004141"/>
    </source>
</evidence>
<comment type="subcellular location">
    <subcellularLocation>
        <location evidence="1">Membrane</location>
        <topology evidence="1">Multi-pass membrane protein</topology>
    </subcellularLocation>
</comment>
<keyword evidence="2" id="KW-0812">Transmembrane</keyword>
<feature type="domain" description="NarX-like N-terminal" evidence="5">
    <location>
        <begin position="34"/>
        <end position="129"/>
    </location>
</feature>
<name>A0A3B1B9P0_9ZZZZ</name>
<dbReference type="EMBL" id="UOGC01000001">
    <property type="protein sequence ID" value="VAX14949.1"/>
    <property type="molecule type" value="Genomic_DNA"/>
</dbReference>
<dbReference type="InterPro" id="IPR029095">
    <property type="entry name" value="NarX-like_N"/>
</dbReference>
<evidence type="ECO:0000313" key="6">
    <source>
        <dbReference type="EMBL" id="VAX14949.1"/>
    </source>
</evidence>
<protein>
    <submittedName>
        <fullName evidence="6">Methyl-accepting chemotaxis protein</fullName>
    </submittedName>
</protein>
<keyword evidence="3" id="KW-1133">Transmembrane helix</keyword>
<evidence type="ECO:0000256" key="3">
    <source>
        <dbReference type="ARBA" id="ARBA00022989"/>
    </source>
</evidence>
<evidence type="ECO:0000256" key="2">
    <source>
        <dbReference type="ARBA" id="ARBA00022692"/>
    </source>
</evidence>
<evidence type="ECO:0000256" key="4">
    <source>
        <dbReference type="ARBA" id="ARBA00023136"/>
    </source>
</evidence>
<evidence type="ECO:0000259" key="5">
    <source>
        <dbReference type="Pfam" id="PF13675"/>
    </source>
</evidence>
<sequence>MRQHQFVCAITVSILLSIPLIPFAAYPATDQEFAVILNLSGKQRMLTQKMSKEILLVASGVDASANKANLKKTADLFDKTLKGLIAGDADLGLVAAENKKIVKQLKKVQGLWGSFRKNVDAVLGGDTSKPVLEKVAKENLPLLKNMNRCVKMFENDAKKGGGAKMGAGMATVINLAGKQRMLTQKMTKELLLVANGINADKNKLNLKKTASLFDRTLKGLLDGDKDLELPGTHDDAIRAQLATVAKLWQGYKPLVDKVVASSSNDVSPVDLGVAAKVNLPLLKNMNKAVGMYQKSVK</sequence>
<proteinExistence type="predicted"/>
<dbReference type="GO" id="GO:0016020">
    <property type="term" value="C:membrane"/>
    <property type="evidence" value="ECO:0007669"/>
    <property type="project" value="UniProtKB-SubCell"/>
</dbReference>
<accession>A0A3B1B9P0</accession>
<organism evidence="6">
    <name type="scientific">hydrothermal vent metagenome</name>
    <dbReference type="NCBI Taxonomy" id="652676"/>
    <lineage>
        <taxon>unclassified sequences</taxon>
        <taxon>metagenomes</taxon>
        <taxon>ecological metagenomes</taxon>
    </lineage>
</organism>
<feature type="domain" description="NarX-like N-terminal" evidence="5">
    <location>
        <begin position="168"/>
        <end position="264"/>
    </location>
</feature>
<dbReference type="Pfam" id="PF13675">
    <property type="entry name" value="PilJ"/>
    <property type="match status" value="2"/>
</dbReference>
<gene>
    <name evidence="6" type="ORF">MNBD_NITROSPINAE01-589</name>
</gene>